<dbReference type="STRING" id="1051891.A0A0C3LD67"/>
<protein>
    <submittedName>
        <fullName evidence="2">Uncharacterized protein</fullName>
    </submittedName>
</protein>
<feature type="region of interest" description="Disordered" evidence="1">
    <location>
        <begin position="121"/>
        <end position="143"/>
    </location>
</feature>
<evidence type="ECO:0000313" key="2">
    <source>
        <dbReference type="EMBL" id="KIO31853.1"/>
    </source>
</evidence>
<keyword evidence="3" id="KW-1185">Reference proteome</keyword>
<dbReference type="AlphaFoldDB" id="A0A0C3LD67"/>
<feature type="region of interest" description="Disordered" evidence="1">
    <location>
        <begin position="72"/>
        <end position="92"/>
    </location>
</feature>
<sequence length="365" mass="39725">MSDEPWSFSLRGGSGYAEVEDSMDAVVSANGVDQMTDEAVIDDEVDLSNREDSAQFKSNPWTIAKLNAFNRGRTFSKSGPPPPHPAPPPLAESLVVSDPLQSQLEKATKVKFKHKTPIYDPELVKTTPSPPRDLQKVTTPAQQNLLTHSLASPGTICRHSEKDEHSKISTHSYTLHLEEPPLPKCARLPTYPDVEKIPERPMQPLPRQGPTKIPKVLFALEPPPKLLLGVQTSRPIHQKSLFAPATITEGLPALPRSLLQFQNDPQSTRSSKSRAISPKLKCQNTIPTSGSQAEYRISKSHPIRSDCVNSLANLDRRQGSSVSPITPSLTKATTGSFNKVAESSISDGSVVDEVSEATRTVGLKG</sequence>
<reference evidence="3" key="2">
    <citation type="submission" date="2015-01" db="EMBL/GenBank/DDBJ databases">
        <title>Evolutionary Origins and Diversification of the Mycorrhizal Mutualists.</title>
        <authorList>
            <consortium name="DOE Joint Genome Institute"/>
            <consortium name="Mycorrhizal Genomics Consortium"/>
            <person name="Kohler A."/>
            <person name="Kuo A."/>
            <person name="Nagy L.G."/>
            <person name="Floudas D."/>
            <person name="Copeland A."/>
            <person name="Barry K.W."/>
            <person name="Cichocki N."/>
            <person name="Veneault-Fourrey C."/>
            <person name="LaButti K."/>
            <person name="Lindquist E.A."/>
            <person name="Lipzen A."/>
            <person name="Lundell T."/>
            <person name="Morin E."/>
            <person name="Murat C."/>
            <person name="Riley R."/>
            <person name="Ohm R."/>
            <person name="Sun H."/>
            <person name="Tunlid A."/>
            <person name="Henrissat B."/>
            <person name="Grigoriev I.V."/>
            <person name="Hibbett D.S."/>
            <person name="Martin F."/>
        </authorList>
    </citation>
    <scope>NUCLEOTIDE SEQUENCE [LARGE SCALE GENOMIC DNA]</scope>
    <source>
        <strain evidence="3">MUT 4182</strain>
    </source>
</reference>
<accession>A0A0C3LD67</accession>
<gene>
    <name evidence="2" type="ORF">M407DRAFT_4771</name>
</gene>
<evidence type="ECO:0000256" key="1">
    <source>
        <dbReference type="SAM" id="MobiDB-lite"/>
    </source>
</evidence>
<dbReference type="EMBL" id="KN822959">
    <property type="protein sequence ID" value="KIO31853.1"/>
    <property type="molecule type" value="Genomic_DNA"/>
</dbReference>
<dbReference type="HOGENOM" id="CLU_759089_0_0_1"/>
<organism evidence="2 3">
    <name type="scientific">Tulasnella calospora MUT 4182</name>
    <dbReference type="NCBI Taxonomy" id="1051891"/>
    <lineage>
        <taxon>Eukaryota</taxon>
        <taxon>Fungi</taxon>
        <taxon>Dikarya</taxon>
        <taxon>Basidiomycota</taxon>
        <taxon>Agaricomycotina</taxon>
        <taxon>Agaricomycetes</taxon>
        <taxon>Cantharellales</taxon>
        <taxon>Tulasnellaceae</taxon>
        <taxon>Tulasnella</taxon>
    </lineage>
</organism>
<name>A0A0C3LD67_9AGAM</name>
<reference evidence="2 3" key="1">
    <citation type="submission" date="2014-04" db="EMBL/GenBank/DDBJ databases">
        <authorList>
            <consortium name="DOE Joint Genome Institute"/>
            <person name="Kuo A."/>
            <person name="Girlanda M."/>
            <person name="Perotto S."/>
            <person name="Kohler A."/>
            <person name="Nagy L.G."/>
            <person name="Floudas D."/>
            <person name="Copeland A."/>
            <person name="Barry K.W."/>
            <person name="Cichocki N."/>
            <person name="Veneault-Fourrey C."/>
            <person name="LaButti K."/>
            <person name="Lindquist E.A."/>
            <person name="Lipzen A."/>
            <person name="Lundell T."/>
            <person name="Morin E."/>
            <person name="Murat C."/>
            <person name="Sun H."/>
            <person name="Tunlid A."/>
            <person name="Henrissat B."/>
            <person name="Grigoriev I.V."/>
            <person name="Hibbett D.S."/>
            <person name="Martin F."/>
            <person name="Nordberg H.P."/>
            <person name="Cantor M.N."/>
            <person name="Hua S.X."/>
        </authorList>
    </citation>
    <scope>NUCLEOTIDE SEQUENCE [LARGE SCALE GENOMIC DNA]</scope>
    <source>
        <strain evidence="2 3">MUT 4182</strain>
    </source>
</reference>
<dbReference type="Proteomes" id="UP000054248">
    <property type="component" value="Unassembled WGS sequence"/>
</dbReference>
<feature type="compositionally biased region" description="Pro residues" evidence="1">
    <location>
        <begin position="79"/>
        <end position="90"/>
    </location>
</feature>
<proteinExistence type="predicted"/>
<evidence type="ECO:0000313" key="3">
    <source>
        <dbReference type="Proteomes" id="UP000054248"/>
    </source>
</evidence>
<dbReference type="OrthoDB" id="3271131at2759"/>